<dbReference type="EMBL" id="JACAGC010000021">
    <property type="protein sequence ID" value="KAF6293205.1"/>
    <property type="molecule type" value="Genomic_DNA"/>
</dbReference>
<evidence type="ECO:0000313" key="1">
    <source>
        <dbReference type="EMBL" id="KAF6293205.1"/>
    </source>
</evidence>
<protein>
    <submittedName>
        <fullName evidence="1">Uncharacterized protein</fullName>
    </submittedName>
</protein>
<gene>
    <name evidence="1" type="ORF">mRhiFer1_009092</name>
</gene>
<organism evidence="1 2">
    <name type="scientific">Rhinolophus ferrumequinum</name>
    <name type="common">Greater horseshoe bat</name>
    <dbReference type="NCBI Taxonomy" id="59479"/>
    <lineage>
        <taxon>Eukaryota</taxon>
        <taxon>Metazoa</taxon>
        <taxon>Chordata</taxon>
        <taxon>Craniata</taxon>
        <taxon>Vertebrata</taxon>
        <taxon>Euteleostomi</taxon>
        <taxon>Mammalia</taxon>
        <taxon>Eutheria</taxon>
        <taxon>Laurasiatheria</taxon>
        <taxon>Chiroptera</taxon>
        <taxon>Yinpterochiroptera</taxon>
        <taxon>Rhinolophoidea</taxon>
        <taxon>Rhinolophidae</taxon>
        <taxon>Rhinolophinae</taxon>
        <taxon>Rhinolophus</taxon>
    </lineage>
</organism>
<sequence length="121" mass="13535">MPSIRGKIADRQGLLRRNGRVGLEVEVGGLLLSPPESSFSHLAVTCKSYLVLSVLRLLSQYPWKYHPQKFAPSSLLRISRHLVEEGLLTFTPTEGWFASSPSPPRYALQPPKLIPSCLWLP</sequence>
<dbReference type="AlphaFoldDB" id="A0A7J7SYA2"/>
<dbReference type="Proteomes" id="UP000585614">
    <property type="component" value="Unassembled WGS sequence"/>
</dbReference>
<proteinExistence type="predicted"/>
<comment type="caution">
    <text evidence="1">The sequence shown here is derived from an EMBL/GenBank/DDBJ whole genome shotgun (WGS) entry which is preliminary data.</text>
</comment>
<reference evidence="1 2" key="1">
    <citation type="journal article" date="2020" name="Nature">
        <title>Six reference-quality genomes reveal evolution of bat adaptations.</title>
        <authorList>
            <person name="Jebb D."/>
            <person name="Huang Z."/>
            <person name="Pippel M."/>
            <person name="Hughes G.M."/>
            <person name="Lavrichenko K."/>
            <person name="Devanna P."/>
            <person name="Winkler S."/>
            <person name="Jermiin L.S."/>
            <person name="Skirmuntt E.C."/>
            <person name="Katzourakis A."/>
            <person name="Burkitt-Gray L."/>
            <person name="Ray D.A."/>
            <person name="Sullivan K.A.M."/>
            <person name="Roscito J.G."/>
            <person name="Kirilenko B.M."/>
            <person name="Davalos L.M."/>
            <person name="Corthals A.P."/>
            <person name="Power M.L."/>
            <person name="Jones G."/>
            <person name="Ransome R.D."/>
            <person name="Dechmann D.K.N."/>
            <person name="Locatelli A.G."/>
            <person name="Puechmaille S.J."/>
            <person name="Fedrigo O."/>
            <person name="Jarvis E.D."/>
            <person name="Hiller M."/>
            <person name="Vernes S.C."/>
            <person name="Myers E.W."/>
            <person name="Teeling E.C."/>
        </authorList>
    </citation>
    <scope>NUCLEOTIDE SEQUENCE [LARGE SCALE GENOMIC DNA]</scope>
    <source>
        <strain evidence="1">MRhiFer1</strain>
        <tissue evidence="1">Lung</tissue>
    </source>
</reference>
<accession>A0A7J7SYA2</accession>
<name>A0A7J7SYA2_RHIFE</name>
<evidence type="ECO:0000313" key="2">
    <source>
        <dbReference type="Proteomes" id="UP000585614"/>
    </source>
</evidence>